<evidence type="ECO:0000313" key="3">
    <source>
        <dbReference type="EMBL" id="NAW51752.1"/>
    </source>
</evidence>
<name>A0A845PU48_9FLAO</name>
<comment type="caution">
    <text evidence="3">The sequence shown here is derived from an EMBL/GenBank/DDBJ whole genome shotgun (WGS) entry which is preliminary data.</text>
</comment>
<dbReference type="EMBL" id="JAAABJ010000611">
    <property type="protein sequence ID" value="NAW51752.1"/>
    <property type="molecule type" value="Genomic_DNA"/>
</dbReference>
<protein>
    <recommendedName>
        <fullName evidence="5">Glucose-1-phosphate thymidylyltransferase</fullName>
    </recommendedName>
</protein>
<proteinExistence type="predicted"/>
<dbReference type="Proteomes" id="UP000553459">
    <property type="component" value="Unassembled WGS sequence"/>
</dbReference>
<dbReference type="SUPFAM" id="SSF51161">
    <property type="entry name" value="Trimeric LpxA-like enzymes"/>
    <property type="match status" value="1"/>
</dbReference>
<dbReference type="RefSeq" id="WP_166520018.1">
    <property type="nucleotide sequence ID" value="NZ_JAAABJ010000611.1"/>
</dbReference>
<accession>A0A845PU48</accession>
<dbReference type="AlphaFoldDB" id="A0A845PU48"/>
<dbReference type="GO" id="GO:0016746">
    <property type="term" value="F:acyltransferase activity"/>
    <property type="evidence" value="ECO:0007669"/>
    <property type="project" value="UniProtKB-KW"/>
</dbReference>
<gene>
    <name evidence="3" type="ORF">GNY06_10325</name>
</gene>
<evidence type="ECO:0000256" key="1">
    <source>
        <dbReference type="ARBA" id="ARBA00022679"/>
    </source>
</evidence>
<dbReference type="GO" id="GO:0016779">
    <property type="term" value="F:nucleotidyltransferase activity"/>
    <property type="evidence" value="ECO:0007669"/>
    <property type="project" value="UniProtKB-ARBA"/>
</dbReference>
<sequence>MNTILMKEVFSFENMIKKPLPLIRNGILNDFERQNIITPQTKIVFHLNDTINCCYAKYVGLNLHQDKDHLPEKIVIDSEFAPWKILSNLVNQIKIDFTLLNTKGLLKPVINEQLSNAIIIGNPDLIKVMGTKVVIHKGVVLDTTAGPIILGNSVRIYPFSTIEGPVYIGENTEVKSARISGGVLIGHTCKISGEICNSVMGDYSNKTHEGLIANSYVGDWCNIGGYSNTACLKTDYSEIQVKYRSTTYETGTNKFGAIIGNFVRIGGGITLMPGTCIDTCTTIVQLPVLKGYIKPFTRVTTGLKFSVKDFAVEMQAMMDRRQVKINEELLLYWQSIYDESVN</sequence>
<dbReference type="InterPro" id="IPR011004">
    <property type="entry name" value="Trimer_LpxA-like_sf"/>
</dbReference>
<evidence type="ECO:0000256" key="2">
    <source>
        <dbReference type="ARBA" id="ARBA00023315"/>
    </source>
</evidence>
<keyword evidence="2" id="KW-0012">Acyltransferase</keyword>
<dbReference type="PANTHER" id="PTHR43584">
    <property type="entry name" value="NUCLEOTIDYL TRANSFERASE"/>
    <property type="match status" value="1"/>
</dbReference>
<evidence type="ECO:0000313" key="4">
    <source>
        <dbReference type="Proteomes" id="UP000553459"/>
    </source>
</evidence>
<organism evidence="3 4">
    <name type="scientific">Elizabethkingia argenteiflava</name>
    <dbReference type="NCBI Taxonomy" id="2681556"/>
    <lineage>
        <taxon>Bacteria</taxon>
        <taxon>Pseudomonadati</taxon>
        <taxon>Bacteroidota</taxon>
        <taxon>Flavobacteriia</taxon>
        <taxon>Flavobacteriales</taxon>
        <taxon>Weeksellaceae</taxon>
        <taxon>Elizabethkingia</taxon>
    </lineage>
</organism>
<keyword evidence="1" id="KW-0808">Transferase</keyword>
<keyword evidence="4" id="KW-1185">Reference proteome</keyword>
<dbReference type="InterPro" id="IPR050065">
    <property type="entry name" value="GlmU-like"/>
</dbReference>
<reference evidence="3 4" key="1">
    <citation type="submission" date="2019-11" db="EMBL/GenBank/DDBJ databases">
        <title>Characterization of Elizabethkingia argenteiflava sp. nov., isolated from inner surface of Soybean Pods.</title>
        <authorList>
            <person name="Mo S."/>
        </authorList>
    </citation>
    <scope>NUCLEOTIDE SEQUENCE [LARGE SCALE GENOMIC DNA]</scope>
    <source>
        <strain evidence="3 4">YB22</strain>
    </source>
</reference>
<dbReference type="Gene3D" id="2.160.10.10">
    <property type="entry name" value="Hexapeptide repeat proteins"/>
    <property type="match status" value="1"/>
</dbReference>
<evidence type="ECO:0008006" key="5">
    <source>
        <dbReference type="Google" id="ProtNLM"/>
    </source>
</evidence>